<organism evidence="3 4">
    <name type="scientific">Elaphomyces granulatus</name>
    <dbReference type="NCBI Taxonomy" id="519963"/>
    <lineage>
        <taxon>Eukaryota</taxon>
        <taxon>Fungi</taxon>
        <taxon>Dikarya</taxon>
        <taxon>Ascomycota</taxon>
        <taxon>Pezizomycotina</taxon>
        <taxon>Eurotiomycetes</taxon>
        <taxon>Eurotiomycetidae</taxon>
        <taxon>Eurotiales</taxon>
        <taxon>Elaphomycetaceae</taxon>
        <taxon>Elaphomyces</taxon>
    </lineage>
</organism>
<reference evidence="3 4" key="1">
    <citation type="journal article" date="2015" name="Environ. Microbiol.">
        <title>Metagenome sequence of Elaphomyces granulatus from sporocarp tissue reveals Ascomycota ectomycorrhizal fingerprints of genome expansion and a Proteobacteria-rich microbiome.</title>
        <authorList>
            <person name="Quandt C.A."/>
            <person name="Kohler A."/>
            <person name="Hesse C.N."/>
            <person name="Sharpton T.J."/>
            <person name="Martin F."/>
            <person name="Spatafora J.W."/>
        </authorList>
    </citation>
    <scope>NUCLEOTIDE SEQUENCE [LARGE SCALE GENOMIC DNA]</scope>
    <source>
        <strain evidence="3 4">OSC145934</strain>
    </source>
</reference>
<keyword evidence="4" id="KW-1185">Reference proteome</keyword>
<evidence type="ECO:0000313" key="4">
    <source>
        <dbReference type="Proteomes" id="UP000243515"/>
    </source>
</evidence>
<feature type="compositionally biased region" description="Acidic residues" evidence="1">
    <location>
        <begin position="414"/>
        <end position="433"/>
    </location>
</feature>
<dbReference type="Pfam" id="PF20248">
    <property type="entry name" value="DUF6603"/>
    <property type="match status" value="1"/>
</dbReference>
<evidence type="ECO:0000313" key="3">
    <source>
        <dbReference type="EMBL" id="OXV09543.1"/>
    </source>
</evidence>
<gene>
    <name evidence="3" type="ORF">Egran_02694</name>
</gene>
<sequence length="2044" mass="224594">MGAEPGAGDCPDFGFPKDKYKIVDGGRVSVKYGTKNQLYEFALSTNSNPWPVLGVELFRNESLDVGHQRLLSPSELIQAHGNLQPGLYCVAVSKRSLVKQTLAVPTIIGADQSEKNRSSIGTMVMWPVGEDRENHHGSNTSTPLELFNRFQPDNTFIPTPINGRHTHPTWPVIFTWHAWAQGASQAPPPRLIAGTFPAAISRETDQEGLSHWVKLDKINEKIFDNVPFRDHLTAASTDLNQKRALAGQPALPSEYELFTRVPNNKKKEYLAGRFGAIWDQHGFPDINYHWASCGAYSVSHGTVTRSSLLFVRIRSGSTAISDGQVHYVNLGSDALRLHLWGRLPELSNINSLKLLSLNTLAIRPTLGDGVATPTKRPRLQTTPLPWADTGRETDDYLLEHARLQEGSFYIPDETNPDEMSDGGEAEEEEEEPESPGSWIELGMAPEPPVTETSGWCIYASDLSEEEIKAAGVLTLNGSPLECWTTLYEWRCWFADVLNARALAVMNGPQSTVGGFRVQVALAPLGKGPTSTTPAWLHFTTDASVLQMAFGSIDPVLPTGLLKRHCLLVFGLSSVEQLKSVYLHDLLNFIGLEDLQENPLIALLGALPVKPPSTAEELQGKRNAVWFVPSNNYRTTVRLEWPMDQTTQDQLNDFLSPLSVKLGPTSVIARRTSFWSSNGPTSQMLSTGSLVFRTEITIQDIRLEAIFEFNRTVTTLTLTLNTKSDQVLGTLLDWVQDLLPGPEAFNFVDLQGQSFGSSSLGGFHFRRIAVELVKDQATGKAKLSTFRMDMEASLHHPPTGPTLFLISYIYQKGDGSTIQANLWCSPPTFPQEAEWRLLPDYEKYPAMMPVSIDVSQWRKSLDLAALAGFNDAPSFLPTEVLTAEFRANKKGIAFGGVLKPKTPPGKVPTFRIAEVALQVSYEWGSGSGGTFNGAFAIRALLQQPKGSRFGWPTQLIGTIAYSSTDARWTLSGTVYDLYASTLAQFFDTDESIQGAVMPILESIRVEYLDITYTYAKQVASSFSITGILVIGFHRFTLAFNHTGTDWSFTAIAGLNQNHDVKSTVGDLVTSLAGSDINLPDFVANIGVRISRDNKMELVIKKSQPPTGPASMVILLTVTLGKFTFRYIQFREVVAAATTTTKRVLIASMNQLPGSDIPLVGKVGQPYDEVLFMWVRPQKTSPQTNGLTKRQLDTVNDVLTGLRQPPLPYKVVKKGEPTAQDVLLLQGMHFMLMRKETSGTATVALDYAFDRPKEPKTLADEGVQDKGSRLAPYERSEGPLVIKNIGFKYSTGASGKESILAIRLDAYAKIGPVEFALLGLTLGLNFAGSSNGEPLTLHNLPTPVVSLEGLQAGVDRPPIEIAGILQYKNTQNEESFAGGLVVSCLPWRFQAAGYYGLIKDRTAGKQFTTFFVYCVLQGPLITFQFATVEGVCGGFGYNSNLTFPTPQNVREFPLISGGSTTPGPDVGPNQIMEQLLSTRWFFPREGSFWVAAGLTVKAFEILTVQAVLVIQWNPEVEIGIFGLATASIPGGKTTKRFAHVELGITATLSFRTGILKIEGELTPASFILDPSCHLQGGFALYSWFDSHDDSSVRGDWVFTIGGFHPSYNRPPQYPNPPRLGISWQFGNAISISGLAYFAITPKACMGGGRLDVTLSLNPLFAYLNAFVDFLINFKPFSFIAEGGITVGVRFTLDLWLVCINIKVEIGARLYIAGPPIHGRVHVDFWVFGFDINFGDSDQDKPKELSLDDVDPDLNDPDAHVFAIQEGLIPKDGVQSTPSGEMWVVRAATFEFSVNCKFAIQEATVVTPTSQGDKTDKVAGTGNHIYAKPMYTTSPIKSTITITITPDTAYALSEFSTEPLWDINQSIRKDVPLALWGKLYYCMCWPRILTNVDDRSSDPSYNKNPSALLNGTKEKSVDLMMGVHLSRPRQLPSADKTVPFNVEKFQIQKLAAETPIALPSNPTPAFKPIPSTGDKKQWEDVQKVWNKGEEAAKQTVNLWKSLALVKLGWAKEKVESAAGVPLLTGSKPRKIVDNLPKYYLWAPLLSG</sequence>
<protein>
    <recommendedName>
        <fullName evidence="2">DUF6603 domain-containing protein</fullName>
    </recommendedName>
</protein>
<proteinExistence type="predicted"/>
<comment type="caution">
    <text evidence="3">The sequence shown here is derived from an EMBL/GenBank/DDBJ whole genome shotgun (WGS) entry which is preliminary data.</text>
</comment>
<feature type="domain" description="DUF6603" evidence="2">
    <location>
        <begin position="1274"/>
        <end position="1791"/>
    </location>
</feature>
<dbReference type="OrthoDB" id="5352492at2759"/>
<dbReference type="InterPro" id="IPR046538">
    <property type="entry name" value="DUF6603"/>
</dbReference>
<feature type="non-terminal residue" evidence="3">
    <location>
        <position position="2044"/>
    </location>
</feature>
<accession>A0A232LZE3</accession>
<evidence type="ECO:0000256" key="1">
    <source>
        <dbReference type="SAM" id="MobiDB-lite"/>
    </source>
</evidence>
<name>A0A232LZE3_9EURO</name>
<dbReference type="EMBL" id="NPHW01003469">
    <property type="protein sequence ID" value="OXV09543.1"/>
    <property type="molecule type" value="Genomic_DNA"/>
</dbReference>
<dbReference type="Proteomes" id="UP000243515">
    <property type="component" value="Unassembled WGS sequence"/>
</dbReference>
<feature type="region of interest" description="Disordered" evidence="1">
    <location>
        <begin position="408"/>
        <end position="437"/>
    </location>
</feature>
<evidence type="ECO:0000259" key="2">
    <source>
        <dbReference type="Pfam" id="PF20248"/>
    </source>
</evidence>